<evidence type="ECO:0000256" key="3">
    <source>
        <dbReference type="ARBA" id="ARBA00022692"/>
    </source>
</evidence>
<feature type="transmembrane region" description="Helical" evidence="6">
    <location>
        <begin position="113"/>
        <end position="132"/>
    </location>
</feature>
<name>A0A1G9ASJ6_9BACT</name>
<feature type="transmembrane region" description="Helical" evidence="6">
    <location>
        <begin position="178"/>
        <end position="198"/>
    </location>
</feature>
<feature type="transmembrane region" description="Helical" evidence="6">
    <location>
        <begin position="12"/>
        <end position="35"/>
    </location>
</feature>
<keyword evidence="5 6" id="KW-0472">Membrane</keyword>
<dbReference type="InterPro" id="IPR019264">
    <property type="entry name" value="DUF2179"/>
</dbReference>
<dbReference type="AlphaFoldDB" id="A0A1G9ASJ6"/>
<sequence length="286" mass="31765">MENKLRNITDSLAWNLFLLVLGGFVYVVGYNGVAVHHDFVPGTSYGLAVVIQKNLPSLSLASWYFTISIPMFIAAWKGVSRRFFFLNLATLVAVTLMTSYVHLDLGIKNEMNAAIVAGAIMGVGCGLIFRTYGGGGGLDVVAVILNRKFGIRIGVFYFFVNSCVMFSALSRYTPDKLIASMVMIFICSVVTEYVLSLLNQRKAVRIVTKKTNELVKIMTEEKYHVTVFQGKGGYTDDDVDMVFSISDNIRLRSLEQLVFDCDPQAVFVVENTFSVIGGTFARRKVY</sequence>
<dbReference type="InterPro" id="IPR003740">
    <property type="entry name" value="YitT"/>
</dbReference>
<evidence type="ECO:0000313" key="8">
    <source>
        <dbReference type="EMBL" id="SDK30237.1"/>
    </source>
</evidence>
<dbReference type="PIRSF" id="PIRSF006483">
    <property type="entry name" value="Membrane_protein_YitT"/>
    <property type="match status" value="1"/>
</dbReference>
<feature type="domain" description="DUF2179" evidence="7">
    <location>
        <begin position="224"/>
        <end position="277"/>
    </location>
</feature>
<dbReference type="Gene3D" id="3.30.70.120">
    <property type="match status" value="1"/>
</dbReference>
<dbReference type="RefSeq" id="WP_092157077.1">
    <property type="nucleotide sequence ID" value="NZ_FNGA01000001.1"/>
</dbReference>
<keyword evidence="9" id="KW-1185">Reference proteome</keyword>
<reference evidence="9" key="1">
    <citation type="submission" date="2016-10" db="EMBL/GenBank/DDBJ databases">
        <authorList>
            <person name="Varghese N."/>
            <person name="Submissions S."/>
        </authorList>
    </citation>
    <scope>NUCLEOTIDE SEQUENCE [LARGE SCALE GENOMIC DNA]</scope>
    <source>
        <strain evidence="9">DSM 16995</strain>
    </source>
</reference>
<dbReference type="Proteomes" id="UP000199053">
    <property type="component" value="Unassembled WGS sequence"/>
</dbReference>
<feature type="transmembrane region" description="Helical" evidence="6">
    <location>
        <begin position="55"/>
        <end position="76"/>
    </location>
</feature>
<dbReference type="Pfam" id="PF10035">
    <property type="entry name" value="DUF2179"/>
    <property type="match status" value="1"/>
</dbReference>
<dbReference type="STRING" id="246191.SAMN05660337_0013"/>
<dbReference type="GO" id="GO:0005886">
    <property type="term" value="C:plasma membrane"/>
    <property type="evidence" value="ECO:0007669"/>
    <property type="project" value="UniProtKB-SubCell"/>
</dbReference>
<keyword evidence="2" id="KW-1003">Cell membrane</keyword>
<gene>
    <name evidence="8" type="ORF">SAMN05660337_0013</name>
</gene>
<evidence type="ECO:0000259" key="7">
    <source>
        <dbReference type="Pfam" id="PF10035"/>
    </source>
</evidence>
<keyword evidence="3 6" id="KW-0812">Transmembrane</keyword>
<dbReference type="PANTHER" id="PTHR33545">
    <property type="entry name" value="UPF0750 MEMBRANE PROTEIN YITT-RELATED"/>
    <property type="match status" value="1"/>
</dbReference>
<feature type="transmembrane region" description="Helical" evidence="6">
    <location>
        <begin position="153"/>
        <end position="172"/>
    </location>
</feature>
<evidence type="ECO:0000256" key="1">
    <source>
        <dbReference type="ARBA" id="ARBA00004651"/>
    </source>
</evidence>
<feature type="transmembrane region" description="Helical" evidence="6">
    <location>
        <begin position="83"/>
        <end position="101"/>
    </location>
</feature>
<protein>
    <submittedName>
        <fullName evidence="8">Uncharacterized membrane-anchored protein YitT, contains DUF161 and DUF2179 domains</fullName>
    </submittedName>
</protein>
<dbReference type="CDD" id="cd16379">
    <property type="entry name" value="YitT_C_like"/>
    <property type="match status" value="1"/>
</dbReference>
<evidence type="ECO:0000256" key="5">
    <source>
        <dbReference type="ARBA" id="ARBA00023136"/>
    </source>
</evidence>
<organism evidence="8 9">
    <name type="scientific">Maridesulfovibrio ferrireducens</name>
    <dbReference type="NCBI Taxonomy" id="246191"/>
    <lineage>
        <taxon>Bacteria</taxon>
        <taxon>Pseudomonadati</taxon>
        <taxon>Thermodesulfobacteriota</taxon>
        <taxon>Desulfovibrionia</taxon>
        <taxon>Desulfovibrionales</taxon>
        <taxon>Desulfovibrionaceae</taxon>
        <taxon>Maridesulfovibrio</taxon>
    </lineage>
</organism>
<proteinExistence type="predicted"/>
<dbReference type="PANTHER" id="PTHR33545:SF5">
    <property type="entry name" value="UPF0750 MEMBRANE PROTEIN YITT"/>
    <property type="match status" value="1"/>
</dbReference>
<dbReference type="InterPro" id="IPR015867">
    <property type="entry name" value="N-reg_PII/ATP_PRibTrfase_C"/>
</dbReference>
<accession>A0A1G9ASJ6</accession>
<comment type="subcellular location">
    <subcellularLocation>
        <location evidence="1">Cell membrane</location>
        <topology evidence="1">Multi-pass membrane protein</topology>
    </subcellularLocation>
</comment>
<keyword evidence="4 6" id="KW-1133">Transmembrane helix</keyword>
<dbReference type="InterPro" id="IPR051461">
    <property type="entry name" value="UPF0750_membrane"/>
</dbReference>
<dbReference type="OrthoDB" id="5401948at2"/>
<dbReference type="Pfam" id="PF02588">
    <property type="entry name" value="YitT_membrane"/>
    <property type="match status" value="1"/>
</dbReference>
<evidence type="ECO:0000256" key="4">
    <source>
        <dbReference type="ARBA" id="ARBA00022989"/>
    </source>
</evidence>
<dbReference type="EMBL" id="FNGA01000001">
    <property type="protein sequence ID" value="SDK30237.1"/>
    <property type="molecule type" value="Genomic_DNA"/>
</dbReference>
<evidence type="ECO:0000256" key="2">
    <source>
        <dbReference type="ARBA" id="ARBA00022475"/>
    </source>
</evidence>
<evidence type="ECO:0000256" key="6">
    <source>
        <dbReference type="SAM" id="Phobius"/>
    </source>
</evidence>
<evidence type="ECO:0000313" key="9">
    <source>
        <dbReference type="Proteomes" id="UP000199053"/>
    </source>
</evidence>